<sequence length="484" mass="53302">MSPTATIQQQAERHAAKRHAALLSVVSATLVTLLKLLTGILTGSLGMLSEAAHSGIDLIAAGLTLFSVQVADRPADDDHNYGHGKIESLSSFIETVLMFASAMWIIYEAIHRIFFRSHLSLALNIWPFLVLLVSIAVDYTRSRNLRATAALHNSEALAADAVHFGTDMWSSFAVLLGLIATALGERLHAPKLELADPIAALIVSAIILKVTWTLARTTADNLLDATPAHDGQNAAQTRRKLIQDLAAIDGVLAVNRLRTRRAGSGYFADLTLAMPRNLTFQRSEQITMAATDAIQRVLPDADVVVHSVPTATIAESVHDRIRAVAFRANLSIHDVSVQQYDNALHVDLHLEVDETLPLRAAHDIVTRLESNIRAEIPQIASILTHIESEPATIERPAALERDRHLEQLLRKVSQNFPEILDTHDITITKHHDRTQVSCHCTLPDELPMSRVHEIITAFENAFKLEAPEVTRLFIHPEPATDNKR</sequence>
<evidence type="ECO:0000259" key="9">
    <source>
        <dbReference type="Pfam" id="PF16916"/>
    </source>
</evidence>
<evidence type="ECO:0000313" key="10">
    <source>
        <dbReference type="EMBL" id="ADW68210.1"/>
    </source>
</evidence>
<comment type="similarity">
    <text evidence="2">Belongs to the cation diffusion facilitator (CDF) transporter (TC 2.A.4) family.</text>
</comment>
<dbReference type="InterPro" id="IPR036837">
    <property type="entry name" value="Cation_efflux_CTD_sf"/>
</dbReference>
<evidence type="ECO:0000256" key="7">
    <source>
        <dbReference type="SAM" id="Phobius"/>
    </source>
</evidence>
<name>E8X3L9_GRATM</name>
<gene>
    <name evidence="10" type="ordered locus">AciX9_1147</name>
</gene>
<evidence type="ECO:0000256" key="1">
    <source>
        <dbReference type="ARBA" id="ARBA00004141"/>
    </source>
</evidence>
<evidence type="ECO:0000259" key="8">
    <source>
        <dbReference type="Pfam" id="PF01545"/>
    </source>
</evidence>
<reference evidence="11" key="1">
    <citation type="submission" date="2011-01" db="EMBL/GenBank/DDBJ databases">
        <title>Complete sequence of chromosome of Acidobacterium sp. MP5ACTX9.</title>
        <authorList>
            <consortium name="US DOE Joint Genome Institute"/>
            <person name="Lucas S."/>
            <person name="Copeland A."/>
            <person name="Lapidus A."/>
            <person name="Cheng J.-F."/>
            <person name="Goodwin L."/>
            <person name="Pitluck S."/>
            <person name="Teshima H."/>
            <person name="Detter J.C."/>
            <person name="Han C."/>
            <person name="Tapia R."/>
            <person name="Land M."/>
            <person name="Hauser L."/>
            <person name="Kyrpides N."/>
            <person name="Ivanova N."/>
            <person name="Ovchinnikova G."/>
            <person name="Pagani I."/>
            <person name="Rawat S.R."/>
            <person name="Mannisto M."/>
            <person name="Haggblom M.M."/>
            <person name="Woyke T."/>
        </authorList>
    </citation>
    <scope>NUCLEOTIDE SEQUENCE [LARGE SCALE GENOMIC DNA]</scope>
    <source>
        <strain evidence="11">MP5ACTX9</strain>
    </source>
</reference>
<dbReference type="KEGG" id="acm:AciX9_1147"/>
<dbReference type="RefSeq" id="WP_013579533.1">
    <property type="nucleotide sequence ID" value="NC_015064.1"/>
</dbReference>
<dbReference type="GO" id="GO:0008324">
    <property type="term" value="F:monoatomic cation transmembrane transporter activity"/>
    <property type="evidence" value="ECO:0007669"/>
    <property type="project" value="InterPro"/>
</dbReference>
<feature type="transmembrane region" description="Helical" evidence="7">
    <location>
        <begin position="20"/>
        <end position="41"/>
    </location>
</feature>
<dbReference type="SUPFAM" id="SSF160240">
    <property type="entry name" value="Cation efflux protein cytoplasmic domain-like"/>
    <property type="match status" value="3"/>
</dbReference>
<keyword evidence="3" id="KW-0813">Transport</keyword>
<evidence type="ECO:0000256" key="6">
    <source>
        <dbReference type="ARBA" id="ARBA00023136"/>
    </source>
</evidence>
<dbReference type="eggNOG" id="COG0053">
    <property type="taxonomic scope" value="Bacteria"/>
</dbReference>
<dbReference type="GO" id="GO:0016020">
    <property type="term" value="C:membrane"/>
    <property type="evidence" value="ECO:0007669"/>
    <property type="project" value="UniProtKB-SubCell"/>
</dbReference>
<dbReference type="Pfam" id="PF01545">
    <property type="entry name" value="Cation_efflux"/>
    <property type="match status" value="1"/>
</dbReference>
<accession>E8X3L9</accession>
<dbReference type="HOGENOM" id="CLU_044569_0_0_0"/>
<feature type="domain" description="Cation efflux protein cytoplasmic" evidence="9">
    <location>
        <begin position="327"/>
        <end position="388"/>
    </location>
</feature>
<evidence type="ECO:0000256" key="2">
    <source>
        <dbReference type="ARBA" id="ARBA00008114"/>
    </source>
</evidence>
<keyword evidence="6 7" id="KW-0472">Membrane</keyword>
<feature type="transmembrane region" description="Helical" evidence="7">
    <location>
        <begin position="119"/>
        <end position="137"/>
    </location>
</feature>
<feature type="domain" description="Cation efflux protein transmembrane" evidence="8">
    <location>
        <begin position="22"/>
        <end position="223"/>
    </location>
</feature>
<dbReference type="Proteomes" id="UP000000343">
    <property type="component" value="Chromosome"/>
</dbReference>
<dbReference type="InterPro" id="IPR002524">
    <property type="entry name" value="Cation_efflux"/>
</dbReference>
<dbReference type="AlphaFoldDB" id="E8X3L9"/>
<feature type="domain" description="Cation efflux protein cytoplasmic" evidence="9">
    <location>
        <begin position="237"/>
        <end position="306"/>
    </location>
</feature>
<dbReference type="NCBIfam" id="TIGR01297">
    <property type="entry name" value="CDF"/>
    <property type="match status" value="1"/>
</dbReference>
<dbReference type="InterPro" id="IPR027470">
    <property type="entry name" value="Cation_efflux_CTD"/>
</dbReference>
<keyword evidence="11" id="KW-1185">Reference proteome</keyword>
<protein>
    <submittedName>
        <fullName evidence="10">Cation diffusion facilitator family transporter</fullName>
    </submittedName>
</protein>
<dbReference type="InterPro" id="IPR027469">
    <property type="entry name" value="Cation_efflux_TMD_sf"/>
</dbReference>
<dbReference type="Gene3D" id="3.30.70.1350">
    <property type="entry name" value="Cation efflux protein, cytoplasmic domain"/>
    <property type="match status" value="3"/>
</dbReference>
<dbReference type="Pfam" id="PF16916">
    <property type="entry name" value="ZT_dimer"/>
    <property type="match status" value="3"/>
</dbReference>
<proteinExistence type="inferred from homology"/>
<evidence type="ECO:0000313" key="11">
    <source>
        <dbReference type="Proteomes" id="UP000000343"/>
    </source>
</evidence>
<dbReference type="Gene3D" id="1.20.1510.10">
    <property type="entry name" value="Cation efflux protein transmembrane domain"/>
    <property type="match status" value="1"/>
</dbReference>
<dbReference type="PANTHER" id="PTHR43840:SF15">
    <property type="entry name" value="MITOCHONDRIAL METAL TRANSPORTER 1-RELATED"/>
    <property type="match status" value="1"/>
</dbReference>
<dbReference type="PANTHER" id="PTHR43840">
    <property type="entry name" value="MITOCHONDRIAL METAL TRANSPORTER 1-RELATED"/>
    <property type="match status" value="1"/>
</dbReference>
<feature type="domain" description="Cation efflux protein cytoplasmic" evidence="9">
    <location>
        <begin position="408"/>
        <end position="478"/>
    </location>
</feature>
<comment type="subcellular location">
    <subcellularLocation>
        <location evidence="1">Membrane</location>
        <topology evidence="1">Multi-pass membrane protein</topology>
    </subcellularLocation>
</comment>
<dbReference type="OrthoDB" id="9806522at2"/>
<evidence type="ECO:0000256" key="3">
    <source>
        <dbReference type="ARBA" id="ARBA00022448"/>
    </source>
</evidence>
<keyword evidence="5 7" id="KW-1133">Transmembrane helix</keyword>
<dbReference type="PaxDb" id="1198114-AciX9_1147"/>
<dbReference type="SUPFAM" id="SSF161111">
    <property type="entry name" value="Cation efflux protein transmembrane domain-like"/>
    <property type="match status" value="1"/>
</dbReference>
<dbReference type="STRING" id="1198114.AciX9_1147"/>
<organism evidence="11">
    <name type="scientific">Granulicella tundricola (strain ATCC BAA-1859 / DSM 23138 / MP5ACTX9)</name>
    <dbReference type="NCBI Taxonomy" id="1198114"/>
    <lineage>
        <taxon>Bacteria</taxon>
        <taxon>Pseudomonadati</taxon>
        <taxon>Acidobacteriota</taxon>
        <taxon>Terriglobia</taxon>
        <taxon>Terriglobales</taxon>
        <taxon>Acidobacteriaceae</taxon>
        <taxon>Granulicella</taxon>
    </lineage>
</organism>
<dbReference type="EMBL" id="CP002480">
    <property type="protein sequence ID" value="ADW68210.1"/>
    <property type="molecule type" value="Genomic_DNA"/>
</dbReference>
<keyword evidence="4 7" id="KW-0812">Transmembrane</keyword>
<evidence type="ECO:0000256" key="4">
    <source>
        <dbReference type="ARBA" id="ARBA00022692"/>
    </source>
</evidence>
<evidence type="ECO:0000256" key="5">
    <source>
        <dbReference type="ARBA" id="ARBA00022989"/>
    </source>
</evidence>
<feature type="transmembrane region" description="Helical" evidence="7">
    <location>
        <begin position="89"/>
        <end position="107"/>
    </location>
</feature>
<dbReference type="InterPro" id="IPR058533">
    <property type="entry name" value="Cation_efflux_TM"/>
</dbReference>
<dbReference type="InterPro" id="IPR050291">
    <property type="entry name" value="CDF_Transporter"/>
</dbReference>